<evidence type="ECO:0000256" key="1">
    <source>
        <dbReference type="SAM" id="Phobius"/>
    </source>
</evidence>
<feature type="transmembrane region" description="Helical" evidence="1">
    <location>
        <begin position="71"/>
        <end position="90"/>
    </location>
</feature>
<keyword evidence="1" id="KW-0472">Membrane</keyword>
<dbReference type="Proteomes" id="UP000233414">
    <property type="component" value="Unassembled WGS sequence"/>
</dbReference>
<gene>
    <name evidence="2" type="ORF">CVV26_03245</name>
</gene>
<proteinExistence type="predicted"/>
<accession>A0A2N1UMT2</accession>
<evidence type="ECO:0000313" key="3">
    <source>
        <dbReference type="Proteomes" id="UP000233414"/>
    </source>
</evidence>
<name>A0A2N1UMT2_9BACT</name>
<reference evidence="2 3" key="1">
    <citation type="journal article" date="2017" name="ISME J.">
        <title>Potential for microbial H2 and metal transformations associated with novel bacteria and archaea in deep terrestrial subsurface sediments.</title>
        <authorList>
            <person name="Hernsdorf A.W."/>
            <person name="Amano Y."/>
            <person name="Miyakawa K."/>
            <person name="Ise K."/>
            <person name="Suzuki Y."/>
            <person name="Anantharaman K."/>
            <person name="Probst A."/>
            <person name="Burstein D."/>
            <person name="Thomas B.C."/>
            <person name="Banfield J.F."/>
        </authorList>
    </citation>
    <scope>NUCLEOTIDE SEQUENCE [LARGE SCALE GENOMIC DNA]</scope>
    <source>
        <strain evidence="2">HGW-Kuenenbacteria-1</strain>
    </source>
</reference>
<organism evidence="2 3">
    <name type="scientific">Candidatus Kuenenbacteria bacterium HGW-Kuenenbacteria-1</name>
    <dbReference type="NCBI Taxonomy" id="2013812"/>
    <lineage>
        <taxon>Bacteria</taxon>
        <taxon>Candidatus Kueneniibacteriota</taxon>
    </lineage>
</organism>
<protein>
    <submittedName>
        <fullName evidence="2">Uncharacterized protein</fullName>
    </submittedName>
</protein>
<dbReference type="EMBL" id="PGYQ01000020">
    <property type="protein sequence ID" value="PKL72025.1"/>
    <property type="molecule type" value="Genomic_DNA"/>
</dbReference>
<comment type="caution">
    <text evidence="2">The sequence shown here is derived from an EMBL/GenBank/DDBJ whole genome shotgun (WGS) entry which is preliminary data.</text>
</comment>
<keyword evidence="1" id="KW-1133">Transmembrane helix</keyword>
<keyword evidence="1" id="KW-0812">Transmembrane</keyword>
<feature type="transmembrane region" description="Helical" evidence="1">
    <location>
        <begin position="12"/>
        <end position="35"/>
    </location>
</feature>
<dbReference type="AlphaFoldDB" id="A0A2N1UMT2"/>
<evidence type="ECO:0000313" key="2">
    <source>
        <dbReference type="EMBL" id="PKL72025.1"/>
    </source>
</evidence>
<sequence length="148" mass="17375">MHLNNLKPKTFKLITTPIFIILGITLLIAGLYFSVQIEKTEKINFEKQLIIHGLDLEILDSSQAITEYFKFFPLLIIALGFVFLQISYIGERREKEYEKTLSKTLRDSEEKLKASLNVLERFNEIMVNRELEMIKLKKEIKRIKKGIL</sequence>